<dbReference type="GO" id="GO:0006355">
    <property type="term" value="P:regulation of DNA-templated transcription"/>
    <property type="evidence" value="ECO:0007669"/>
    <property type="project" value="InterPro"/>
</dbReference>
<reference evidence="2" key="1">
    <citation type="submission" date="2018-06" db="EMBL/GenBank/DDBJ databases">
        <authorList>
            <person name="Ashton P.M."/>
            <person name="Dallman T."/>
            <person name="Nair S."/>
            <person name="De Pinna E."/>
            <person name="Peters T."/>
            <person name="Grant K."/>
        </authorList>
    </citation>
    <scope>NUCLEOTIDE SEQUENCE [LARGE SCALE GENOMIC DNA]</scope>
    <source>
        <strain evidence="2">449454</strain>
    </source>
</reference>
<dbReference type="InterPro" id="IPR005569">
    <property type="entry name" value="Arc_DNA-bd_dom"/>
</dbReference>
<dbReference type="InterPro" id="IPR013321">
    <property type="entry name" value="Arc_rbn_hlx_hlx"/>
</dbReference>
<dbReference type="Gene3D" id="1.10.1220.10">
    <property type="entry name" value="Met repressor-like"/>
    <property type="match status" value="1"/>
</dbReference>
<dbReference type="Proteomes" id="UP000839597">
    <property type="component" value="Unassembled WGS sequence"/>
</dbReference>
<accession>A0A5U8J998</accession>
<evidence type="ECO:0000259" key="1">
    <source>
        <dbReference type="Pfam" id="PF03869"/>
    </source>
</evidence>
<gene>
    <name evidence="2" type="ORF">DOI44_08780</name>
</gene>
<dbReference type="GO" id="GO:0043565">
    <property type="term" value="F:sequence-specific DNA binding"/>
    <property type="evidence" value="ECO:0007669"/>
    <property type="project" value="UniProtKB-ARBA"/>
</dbReference>
<dbReference type="Pfam" id="PF03869">
    <property type="entry name" value="Arc"/>
    <property type="match status" value="1"/>
</dbReference>
<dbReference type="AlphaFoldDB" id="A0A5U8J998"/>
<sequence length="134" mass="15619">MRKREDPQLRIRIPQDLKDMLEKSAKDNDRTLTAEITQRLRQSTEREGLDMTTNTSTTGTLIWDLSRFNDTQEILEGLFEFVEDLAAEERYAEKETISEAIDSLTAMYDTLTHYAGEIVRLNFQVERLKCRVGE</sequence>
<comment type="caution">
    <text evidence="2">The sequence shown here is derived from an EMBL/GenBank/DDBJ whole genome shotgun (WGS) entry which is preliminary data.</text>
</comment>
<name>A0A5U8J998_SALET</name>
<dbReference type="InterPro" id="IPR010985">
    <property type="entry name" value="Ribbon_hlx_hlx"/>
</dbReference>
<dbReference type="SUPFAM" id="SSF47598">
    <property type="entry name" value="Ribbon-helix-helix"/>
    <property type="match status" value="1"/>
</dbReference>
<dbReference type="EMBL" id="AAGTPA010000008">
    <property type="protein sequence ID" value="EBR8433121.1"/>
    <property type="molecule type" value="Genomic_DNA"/>
</dbReference>
<feature type="domain" description="Arc-like DNA binding" evidence="1">
    <location>
        <begin position="4"/>
        <end position="48"/>
    </location>
</feature>
<evidence type="ECO:0000313" key="2">
    <source>
        <dbReference type="EMBL" id="EBR8433121.1"/>
    </source>
</evidence>
<protein>
    <recommendedName>
        <fullName evidence="1">Arc-like DNA binding domain-containing protein</fullName>
    </recommendedName>
</protein>
<proteinExistence type="predicted"/>
<organism evidence="2">
    <name type="scientific">Salmonella enterica subsp. enterica serovar Panama</name>
    <dbReference type="NCBI Taxonomy" id="29472"/>
    <lineage>
        <taxon>Bacteria</taxon>
        <taxon>Pseudomonadati</taxon>
        <taxon>Pseudomonadota</taxon>
        <taxon>Gammaproteobacteria</taxon>
        <taxon>Enterobacterales</taxon>
        <taxon>Enterobacteriaceae</taxon>
        <taxon>Salmonella</taxon>
    </lineage>
</organism>